<dbReference type="Proteomes" id="UP000429232">
    <property type="component" value="Chromosome"/>
</dbReference>
<name>A0A6I4I1M2_9SPHI</name>
<dbReference type="RefSeq" id="WP_157524201.1">
    <property type="nucleotide sequence ID" value="NZ_CP066775.1"/>
</dbReference>
<reference evidence="1 2" key="1">
    <citation type="submission" date="2020-12" db="EMBL/GenBank/DDBJ databases">
        <title>HMF7856_wgs.fasta genome submission.</title>
        <authorList>
            <person name="Kang H."/>
            <person name="Kim H."/>
            <person name="Joh K."/>
        </authorList>
    </citation>
    <scope>NUCLEOTIDE SEQUENCE [LARGE SCALE GENOMIC DNA]</scope>
    <source>
        <strain evidence="1 2">HMF7856</strain>
    </source>
</reference>
<keyword evidence="2" id="KW-1185">Reference proteome</keyword>
<proteinExistence type="predicted"/>
<sequence length="72" mass="7858">MTTLTINIPDDSSNAISDISKIVKKIGGHIAVSSDDDISDEELEIISKSYKEALLIKDGKINKVPASKLWDE</sequence>
<dbReference type="KEGG" id="mgik:GO620_008465"/>
<protein>
    <submittedName>
        <fullName evidence="1">Uncharacterized protein</fullName>
    </submittedName>
</protein>
<gene>
    <name evidence="1" type="ORF">GO620_008465</name>
</gene>
<dbReference type="EMBL" id="CP066775">
    <property type="protein sequence ID" value="QQL51460.1"/>
    <property type="molecule type" value="Genomic_DNA"/>
</dbReference>
<accession>A0A6I4I1M2</accession>
<evidence type="ECO:0000313" key="2">
    <source>
        <dbReference type="Proteomes" id="UP000429232"/>
    </source>
</evidence>
<evidence type="ECO:0000313" key="1">
    <source>
        <dbReference type="EMBL" id="QQL51460.1"/>
    </source>
</evidence>
<dbReference type="AlphaFoldDB" id="A0A6I4I1M2"/>
<organism evidence="1 2">
    <name type="scientific">Mucilaginibacter ginkgonis</name>
    <dbReference type="NCBI Taxonomy" id="2682091"/>
    <lineage>
        <taxon>Bacteria</taxon>
        <taxon>Pseudomonadati</taxon>
        <taxon>Bacteroidota</taxon>
        <taxon>Sphingobacteriia</taxon>
        <taxon>Sphingobacteriales</taxon>
        <taxon>Sphingobacteriaceae</taxon>
        <taxon>Mucilaginibacter</taxon>
    </lineage>
</organism>